<protein>
    <recommendedName>
        <fullName evidence="4">Retrovirus-related Pol polyprotein from transposon TNT 1-94</fullName>
    </recommendedName>
</protein>
<dbReference type="Proteomes" id="UP000829196">
    <property type="component" value="Unassembled WGS sequence"/>
</dbReference>
<feature type="region of interest" description="Disordered" evidence="1">
    <location>
        <begin position="1"/>
        <end position="31"/>
    </location>
</feature>
<feature type="compositionally biased region" description="Low complexity" evidence="1">
    <location>
        <begin position="12"/>
        <end position="29"/>
    </location>
</feature>
<evidence type="ECO:0000313" key="2">
    <source>
        <dbReference type="EMBL" id="KAI0531447.1"/>
    </source>
</evidence>
<dbReference type="EMBL" id="JAGYWB010000001">
    <property type="protein sequence ID" value="KAI0531447.1"/>
    <property type="molecule type" value="Genomic_DNA"/>
</dbReference>
<evidence type="ECO:0000313" key="3">
    <source>
        <dbReference type="Proteomes" id="UP000829196"/>
    </source>
</evidence>
<keyword evidence="3" id="KW-1185">Reference proteome</keyword>
<evidence type="ECO:0008006" key="4">
    <source>
        <dbReference type="Google" id="ProtNLM"/>
    </source>
</evidence>
<reference evidence="2" key="1">
    <citation type="journal article" date="2022" name="Front. Genet.">
        <title>Chromosome-Scale Assembly of the Dendrobium nobile Genome Provides Insights Into the Molecular Mechanism of the Biosynthesis of the Medicinal Active Ingredient of Dendrobium.</title>
        <authorList>
            <person name="Xu Q."/>
            <person name="Niu S.-C."/>
            <person name="Li K.-L."/>
            <person name="Zheng P.-J."/>
            <person name="Zhang X.-J."/>
            <person name="Jia Y."/>
            <person name="Liu Y."/>
            <person name="Niu Y.-X."/>
            <person name="Yu L.-H."/>
            <person name="Chen D.-F."/>
            <person name="Zhang G.-Q."/>
        </authorList>
    </citation>
    <scope>NUCLEOTIDE SEQUENCE</scope>
    <source>
        <tissue evidence="2">Leaf</tissue>
    </source>
</reference>
<dbReference type="PANTHER" id="PTHR47481:SF31">
    <property type="entry name" value="OS01G0873500 PROTEIN"/>
    <property type="match status" value="1"/>
</dbReference>
<dbReference type="AlphaFoldDB" id="A0A8T3CEN4"/>
<name>A0A8T3CEN4_DENNO</name>
<evidence type="ECO:0000256" key="1">
    <source>
        <dbReference type="SAM" id="MobiDB-lite"/>
    </source>
</evidence>
<gene>
    <name evidence="2" type="ORF">KFK09_001002</name>
</gene>
<proteinExistence type="predicted"/>
<dbReference type="OrthoDB" id="693186at2759"/>
<dbReference type="PANTHER" id="PTHR47481">
    <property type="match status" value="1"/>
</dbReference>
<organism evidence="2 3">
    <name type="scientific">Dendrobium nobile</name>
    <name type="common">Orchid</name>
    <dbReference type="NCBI Taxonomy" id="94219"/>
    <lineage>
        <taxon>Eukaryota</taxon>
        <taxon>Viridiplantae</taxon>
        <taxon>Streptophyta</taxon>
        <taxon>Embryophyta</taxon>
        <taxon>Tracheophyta</taxon>
        <taxon>Spermatophyta</taxon>
        <taxon>Magnoliopsida</taxon>
        <taxon>Liliopsida</taxon>
        <taxon>Asparagales</taxon>
        <taxon>Orchidaceae</taxon>
        <taxon>Epidendroideae</taxon>
        <taxon>Malaxideae</taxon>
        <taxon>Dendrobiinae</taxon>
        <taxon>Dendrobium</taxon>
    </lineage>
</organism>
<comment type="caution">
    <text evidence="2">The sequence shown here is derived from an EMBL/GenBank/DDBJ whole genome shotgun (WGS) entry which is preliminary data.</text>
</comment>
<dbReference type="Pfam" id="PF14223">
    <property type="entry name" value="Retrotran_gag_2"/>
    <property type="match status" value="1"/>
</dbReference>
<sequence length="207" mass="23100">MVSEPGMGDQNSANSVPPSSSTTTQTETPADSITIPQPLKFLVSNIKNLAPHPLTADNYPIWRMQILQQFAANGYSGHLTETIQAPDDSTSDAYIRWRTVDSNLLLALFSTISQSILPYIITSVTTNEAWTVLERRLQPTSRSRVMQLKNELYRITMKDQSLHQYLNRIKSIVDSISASGSKIESEDVMLHILNGLPPMFNSFKSTI</sequence>
<accession>A0A8T3CEN4</accession>